<name>A0A0S8FZS9_UNCT6</name>
<dbReference type="AlphaFoldDB" id="A0A0S8FZS9"/>
<accession>A0A0S8FZS9</accession>
<comment type="caution">
    <text evidence="1">The sequence shown here is derived from an EMBL/GenBank/DDBJ whole genome shotgun (WGS) entry which is preliminary data.</text>
</comment>
<evidence type="ECO:0000313" key="1">
    <source>
        <dbReference type="EMBL" id="KPK66149.1"/>
    </source>
</evidence>
<gene>
    <name evidence="1" type="ORF">AMJ82_12025</name>
</gene>
<dbReference type="Proteomes" id="UP000051717">
    <property type="component" value="Unassembled WGS sequence"/>
</dbReference>
<dbReference type="EMBL" id="LJUI01000174">
    <property type="protein sequence ID" value="KPK66149.1"/>
    <property type="molecule type" value="Genomic_DNA"/>
</dbReference>
<dbReference type="InterPro" id="IPR019271">
    <property type="entry name" value="DUF2284_metal-binding"/>
</dbReference>
<reference evidence="1 2" key="1">
    <citation type="journal article" date="2015" name="Microbiome">
        <title>Genomic resolution of linkages in carbon, nitrogen, and sulfur cycling among widespread estuary sediment bacteria.</title>
        <authorList>
            <person name="Baker B.J."/>
            <person name="Lazar C.S."/>
            <person name="Teske A.P."/>
            <person name="Dick G.J."/>
        </authorList>
    </citation>
    <scope>NUCLEOTIDE SEQUENCE [LARGE SCALE GENOMIC DNA]</scope>
    <source>
        <strain evidence="1">SM23_40</strain>
    </source>
</reference>
<dbReference type="Pfam" id="PF10050">
    <property type="entry name" value="DUF2284"/>
    <property type="match status" value="1"/>
</dbReference>
<organism evidence="1 2">
    <name type="scientific">candidate division TA06 bacterium SM23_40</name>
    <dbReference type="NCBI Taxonomy" id="1703774"/>
    <lineage>
        <taxon>Bacteria</taxon>
        <taxon>Bacteria division TA06</taxon>
    </lineage>
</organism>
<proteinExistence type="predicted"/>
<dbReference type="PIRSF" id="PIRSF018748">
    <property type="entry name" value="UCP018748"/>
    <property type="match status" value="1"/>
</dbReference>
<evidence type="ECO:0000313" key="2">
    <source>
        <dbReference type="Proteomes" id="UP000051717"/>
    </source>
</evidence>
<sequence>MADRKALDALFHERGYTEFKWIDARTIVVAQWVRMKCEYGCDDYGRHACCPPNVPSVADCRQFFGEYSTVVVFRFYKQVDSLEERRAWSRSVYEGLLELEREVFLSGYEKAFLLPMSSCSFCPECSSVREECIKPETARPTAEGLAVDVFSTVRRHGFPIEVLSRYDQPMNRYAFLLIE</sequence>
<protein>
    <submittedName>
        <fullName evidence="1">Metal-binding protein</fullName>
    </submittedName>
</protein>